<keyword evidence="7" id="KW-0812">Transmembrane</keyword>
<dbReference type="InterPro" id="IPR021858">
    <property type="entry name" value="Fun_TF"/>
</dbReference>
<proteinExistence type="predicted"/>
<dbReference type="RefSeq" id="XP_031864598.1">
    <property type="nucleotide sequence ID" value="XM_032019158.1"/>
</dbReference>
<evidence type="ECO:0000256" key="2">
    <source>
        <dbReference type="ARBA" id="ARBA00022833"/>
    </source>
</evidence>
<dbReference type="Pfam" id="PF00172">
    <property type="entry name" value="Zn_clus"/>
    <property type="match status" value="1"/>
</dbReference>
<accession>A0A370T8U1</accession>
<dbReference type="AlphaFoldDB" id="A0A370T8U1"/>
<dbReference type="CDD" id="cd00067">
    <property type="entry name" value="GAL4"/>
    <property type="match status" value="1"/>
</dbReference>
<gene>
    <name evidence="9" type="ORF">BP5553_10535</name>
</gene>
<evidence type="ECO:0000313" key="10">
    <source>
        <dbReference type="Proteomes" id="UP000254866"/>
    </source>
</evidence>
<protein>
    <recommendedName>
        <fullName evidence="8">Zn(2)-C6 fungal-type domain-containing protein</fullName>
    </recommendedName>
</protein>
<feature type="transmembrane region" description="Helical" evidence="7">
    <location>
        <begin position="609"/>
        <end position="631"/>
    </location>
</feature>
<evidence type="ECO:0000313" key="9">
    <source>
        <dbReference type="EMBL" id="RDL29908.1"/>
    </source>
</evidence>
<sequence>MALRFPSIFYSQQLLARNSSLFRTTSESLQSRFFNSITSSHNSKTTSLINQVFTLAAMILSTSSVLNAALAVMLCFEDAMAAPMNNTALVYSPINIASRRAISKGIHSSTNRTAAPINLTYHNETGANILASRGTTGDLEAHWQFVLEETVCGGFGQVCFKPQANLWVDYYANGASSPTCSTYWDITVASTSNQLNGKQYFSPNCDFTVIFDSNGSGGTVATYGAGYGVNCGKRHVKCDEGRPECMRCLKAGMRCVGYFSDISARSKPGFFATRSLLPREDAMSGLSLARPSSLLMNESEVERRYIQHYQDQTTSGFSMNFDNSLWNRLILQISRQEPFVRHAVVAIGAISKSIQIDPSRNRAYEPIGSTKHQNEMANLHRRFAFLEYSKSLKEIKDIISNADFSPRQALLASLLSFCFENFSGNRPVAMYHAQAGHQILQTWMSEQPHGISHSVGILSPAPQVVEDDLVHAFAQLDLQILTIADARGHKFHDSLKHLGDDTIENMPAIFKDINEARVYWDIVMARSYHFLLTAWEMSRSEELARPFMTTSPSHTFITNSSKTLHSTPNIVTEELLEQQKYYTAEVSRWHCAFHPVWMKLPKTTRNKELLLATMVLINCIALEIMVAAVAFPDQTSYDEFLPFFEQIVCLIETHVTTVFENTAKPLDGGFLLDLGITCPLGLVVMRCRDRVIRRKAIAILRSWFTEGPTDPVMVSKVGTFMMEIEEKGNESGIIPESSRVVPTLYCLDHVNNTILMQFCQRKGGSDGGPVWMEKMFDW</sequence>
<dbReference type="GO" id="GO:0003677">
    <property type="term" value="F:DNA binding"/>
    <property type="evidence" value="ECO:0007669"/>
    <property type="project" value="UniProtKB-KW"/>
</dbReference>
<dbReference type="GO" id="GO:0008270">
    <property type="term" value="F:zinc ion binding"/>
    <property type="evidence" value="ECO:0007669"/>
    <property type="project" value="InterPro"/>
</dbReference>
<dbReference type="STRING" id="2656787.A0A370T8U1"/>
<feature type="domain" description="Zn(2)-C6 fungal-type" evidence="8">
    <location>
        <begin position="230"/>
        <end position="256"/>
    </location>
</feature>
<dbReference type="Pfam" id="PF11951">
    <property type="entry name" value="Fungal_trans_2"/>
    <property type="match status" value="1"/>
</dbReference>
<comment type="caution">
    <text evidence="9">The sequence shown here is derived from an EMBL/GenBank/DDBJ whole genome shotgun (WGS) entry which is preliminary data.</text>
</comment>
<dbReference type="PANTHER" id="PTHR36206">
    <property type="entry name" value="ASPERCRYPTIN BIOSYNTHESIS CLUSTER-SPECIFIC TRANSCRIPTION REGULATOR ATNN-RELATED"/>
    <property type="match status" value="1"/>
</dbReference>
<evidence type="ECO:0000256" key="5">
    <source>
        <dbReference type="ARBA" id="ARBA00023163"/>
    </source>
</evidence>
<dbReference type="InterPro" id="IPR036864">
    <property type="entry name" value="Zn2-C6_fun-type_DNA-bd_sf"/>
</dbReference>
<dbReference type="PROSITE" id="PS50048">
    <property type="entry name" value="ZN2_CY6_FUNGAL_2"/>
    <property type="match status" value="1"/>
</dbReference>
<organism evidence="9 10">
    <name type="scientific">Venustampulla echinocandica</name>
    <dbReference type="NCBI Taxonomy" id="2656787"/>
    <lineage>
        <taxon>Eukaryota</taxon>
        <taxon>Fungi</taxon>
        <taxon>Dikarya</taxon>
        <taxon>Ascomycota</taxon>
        <taxon>Pezizomycotina</taxon>
        <taxon>Leotiomycetes</taxon>
        <taxon>Helotiales</taxon>
        <taxon>Pleuroascaceae</taxon>
        <taxon>Venustampulla</taxon>
    </lineage>
</organism>
<evidence type="ECO:0000256" key="3">
    <source>
        <dbReference type="ARBA" id="ARBA00023015"/>
    </source>
</evidence>
<evidence type="ECO:0000256" key="4">
    <source>
        <dbReference type="ARBA" id="ARBA00023125"/>
    </source>
</evidence>
<keyword evidence="2" id="KW-0862">Zinc</keyword>
<dbReference type="Gene3D" id="4.10.240.10">
    <property type="entry name" value="Zn(2)-C6 fungal-type DNA-binding domain"/>
    <property type="match status" value="1"/>
</dbReference>
<evidence type="ECO:0000256" key="7">
    <source>
        <dbReference type="SAM" id="Phobius"/>
    </source>
</evidence>
<feature type="transmembrane region" description="Helical" evidence="7">
    <location>
        <begin position="52"/>
        <end position="76"/>
    </location>
</feature>
<dbReference type="GO" id="GO:0000981">
    <property type="term" value="F:DNA-binding transcription factor activity, RNA polymerase II-specific"/>
    <property type="evidence" value="ECO:0007669"/>
    <property type="project" value="InterPro"/>
</dbReference>
<dbReference type="InterPro" id="IPR001138">
    <property type="entry name" value="Zn2Cys6_DnaBD"/>
</dbReference>
<evidence type="ECO:0000256" key="6">
    <source>
        <dbReference type="ARBA" id="ARBA00023242"/>
    </source>
</evidence>
<dbReference type="PANTHER" id="PTHR36206:SF4">
    <property type="entry name" value="HYPOTHETICAL CONSERVED PROTEIN (EUROFUNG)-RELATED"/>
    <property type="match status" value="1"/>
</dbReference>
<evidence type="ECO:0000256" key="1">
    <source>
        <dbReference type="ARBA" id="ARBA00022723"/>
    </source>
</evidence>
<dbReference type="EMBL" id="NPIC01000017">
    <property type="protein sequence ID" value="RDL29908.1"/>
    <property type="molecule type" value="Genomic_DNA"/>
</dbReference>
<name>A0A370T8U1_9HELO</name>
<dbReference type="OrthoDB" id="3172332at2759"/>
<keyword evidence="6" id="KW-0539">Nucleus</keyword>
<evidence type="ECO:0000259" key="8">
    <source>
        <dbReference type="PROSITE" id="PS50048"/>
    </source>
</evidence>
<keyword evidence="1" id="KW-0479">Metal-binding</keyword>
<keyword evidence="10" id="KW-1185">Reference proteome</keyword>
<keyword evidence="4" id="KW-0238">DNA-binding</keyword>
<dbReference type="Proteomes" id="UP000254866">
    <property type="component" value="Unassembled WGS sequence"/>
</dbReference>
<dbReference type="SUPFAM" id="SSF57701">
    <property type="entry name" value="Zn2/Cys6 DNA-binding domain"/>
    <property type="match status" value="1"/>
</dbReference>
<keyword evidence="7" id="KW-1133">Transmembrane helix</keyword>
<feature type="transmembrane region" description="Helical" evidence="7">
    <location>
        <begin position="668"/>
        <end position="685"/>
    </location>
</feature>
<keyword evidence="7" id="KW-0472">Membrane</keyword>
<dbReference type="GeneID" id="43603384"/>
<reference evidence="9 10" key="1">
    <citation type="journal article" date="2018" name="IMA Fungus">
        <title>IMA Genome-F 9: Draft genome sequence of Annulohypoxylon stygium, Aspergillus mulundensis, Berkeleyomyces basicola (syn. Thielaviopsis basicola), Ceratocystis smalleyi, two Cercospora beticola strains, Coleophoma cylindrospora, Fusarium fracticaudum, Phialophora cf. hyalina, and Morchella septimelata.</title>
        <authorList>
            <person name="Wingfield B.D."/>
            <person name="Bills G.F."/>
            <person name="Dong Y."/>
            <person name="Huang W."/>
            <person name="Nel W.J."/>
            <person name="Swalarsk-Parry B.S."/>
            <person name="Vaghefi N."/>
            <person name="Wilken P.M."/>
            <person name="An Z."/>
            <person name="de Beer Z.W."/>
            <person name="De Vos L."/>
            <person name="Chen L."/>
            <person name="Duong T.A."/>
            <person name="Gao Y."/>
            <person name="Hammerbacher A."/>
            <person name="Kikkert J.R."/>
            <person name="Li Y."/>
            <person name="Li H."/>
            <person name="Li K."/>
            <person name="Li Q."/>
            <person name="Liu X."/>
            <person name="Ma X."/>
            <person name="Naidoo K."/>
            <person name="Pethybridge S.J."/>
            <person name="Sun J."/>
            <person name="Steenkamp E.T."/>
            <person name="van der Nest M.A."/>
            <person name="van Wyk S."/>
            <person name="Wingfield M.J."/>
            <person name="Xiong C."/>
            <person name="Yue Q."/>
            <person name="Zhang X."/>
        </authorList>
    </citation>
    <scope>NUCLEOTIDE SEQUENCE [LARGE SCALE GENOMIC DNA]</scope>
    <source>
        <strain evidence="9 10">BP 5553</strain>
    </source>
</reference>
<keyword evidence="3" id="KW-0805">Transcription regulation</keyword>
<keyword evidence="5" id="KW-0804">Transcription</keyword>
<dbReference type="InterPro" id="IPR052360">
    <property type="entry name" value="Transcr_Regulatory_Proteins"/>
</dbReference>